<reference evidence="2" key="1">
    <citation type="submission" date="2023-08" db="EMBL/GenBank/DDBJ databases">
        <authorList>
            <person name="Alioto T."/>
            <person name="Alioto T."/>
            <person name="Gomez Garrido J."/>
        </authorList>
    </citation>
    <scope>NUCLEOTIDE SEQUENCE</scope>
</reference>
<organism evidence="2 3">
    <name type="scientific">Xyrichtys novacula</name>
    <name type="common">Pearly razorfish</name>
    <name type="synonym">Hemipteronotus novacula</name>
    <dbReference type="NCBI Taxonomy" id="13765"/>
    <lineage>
        <taxon>Eukaryota</taxon>
        <taxon>Metazoa</taxon>
        <taxon>Chordata</taxon>
        <taxon>Craniata</taxon>
        <taxon>Vertebrata</taxon>
        <taxon>Euteleostomi</taxon>
        <taxon>Actinopterygii</taxon>
        <taxon>Neopterygii</taxon>
        <taxon>Teleostei</taxon>
        <taxon>Neoteleostei</taxon>
        <taxon>Acanthomorphata</taxon>
        <taxon>Eupercaria</taxon>
        <taxon>Labriformes</taxon>
        <taxon>Labridae</taxon>
        <taxon>Xyrichtys</taxon>
    </lineage>
</organism>
<gene>
    <name evidence="2" type="ORF">XNOV1_A007391</name>
</gene>
<sequence>MTSIEQETSEEPQEPSAPDETQPPAETPQSELLAEIELPLILQQVTSQLENPQNIKQGLVQVPEQNLQRLMGHKEKADKLEEGTLEKKEAEPPQSEDDFTDRLVKLESQMEQIKRKTKKKSLRKRFVQLSGEPQTQISPLSFNLLCQNP</sequence>
<accession>A0AAV1FH24</accession>
<dbReference type="Proteomes" id="UP001178508">
    <property type="component" value="Chromosome 7"/>
</dbReference>
<proteinExistence type="predicted"/>
<dbReference type="EMBL" id="OY660870">
    <property type="protein sequence ID" value="CAJ1059986.1"/>
    <property type="molecule type" value="Genomic_DNA"/>
</dbReference>
<feature type="region of interest" description="Disordered" evidence="1">
    <location>
        <begin position="71"/>
        <end position="98"/>
    </location>
</feature>
<protein>
    <submittedName>
        <fullName evidence="2">Uncharacterized protein</fullName>
    </submittedName>
</protein>
<keyword evidence="3" id="KW-1185">Reference proteome</keyword>
<name>A0AAV1FH24_XYRNO</name>
<evidence type="ECO:0000256" key="1">
    <source>
        <dbReference type="SAM" id="MobiDB-lite"/>
    </source>
</evidence>
<evidence type="ECO:0000313" key="2">
    <source>
        <dbReference type="EMBL" id="CAJ1059986.1"/>
    </source>
</evidence>
<dbReference type="AlphaFoldDB" id="A0AAV1FH24"/>
<feature type="compositionally biased region" description="Basic and acidic residues" evidence="1">
    <location>
        <begin position="72"/>
        <end position="91"/>
    </location>
</feature>
<feature type="region of interest" description="Disordered" evidence="1">
    <location>
        <begin position="1"/>
        <end position="32"/>
    </location>
</feature>
<evidence type="ECO:0000313" key="3">
    <source>
        <dbReference type="Proteomes" id="UP001178508"/>
    </source>
</evidence>